<dbReference type="InterPro" id="IPR037185">
    <property type="entry name" value="EmrE-like"/>
</dbReference>
<feature type="transmembrane region" description="Helical" evidence="8">
    <location>
        <begin position="120"/>
        <end position="138"/>
    </location>
</feature>
<feature type="transmembrane region" description="Helical" evidence="8">
    <location>
        <begin position="263"/>
        <end position="282"/>
    </location>
</feature>
<feature type="domain" description="EamA" evidence="9">
    <location>
        <begin position="147"/>
        <end position="279"/>
    </location>
</feature>
<dbReference type="eggNOG" id="COG0697">
    <property type="taxonomic scope" value="Bacteria"/>
</dbReference>
<feature type="transmembrane region" description="Helical" evidence="8">
    <location>
        <begin position="34"/>
        <end position="52"/>
    </location>
</feature>
<dbReference type="EMBL" id="AWXA01000011">
    <property type="protein sequence ID" value="ERT61021.1"/>
    <property type="molecule type" value="Genomic_DNA"/>
</dbReference>
<feature type="domain" description="EamA" evidence="9">
    <location>
        <begin position="7"/>
        <end position="136"/>
    </location>
</feature>
<evidence type="ECO:0000256" key="1">
    <source>
        <dbReference type="ARBA" id="ARBA00004651"/>
    </source>
</evidence>
<evidence type="ECO:0000256" key="3">
    <source>
        <dbReference type="ARBA" id="ARBA00022475"/>
    </source>
</evidence>
<evidence type="ECO:0000313" key="10">
    <source>
        <dbReference type="EMBL" id="ERT61021.1"/>
    </source>
</evidence>
<feature type="transmembrane region" description="Helical" evidence="8">
    <location>
        <begin position="175"/>
        <end position="196"/>
    </location>
</feature>
<dbReference type="SUPFAM" id="SSF103481">
    <property type="entry name" value="Multidrug resistance efflux transporter EmrE"/>
    <property type="match status" value="2"/>
</dbReference>
<keyword evidence="4 8" id="KW-0812">Transmembrane</keyword>
<feature type="transmembrane region" description="Helical" evidence="8">
    <location>
        <begin position="64"/>
        <end position="86"/>
    </location>
</feature>
<organism evidence="10 11">
    <name type="scientific">Megasphaera vaginalis</name>
    <name type="common">ex Srinivasan et al. 2021</name>
    <dbReference type="NCBI Taxonomy" id="1111454"/>
    <lineage>
        <taxon>Bacteria</taxon>
        <taxon>Bacillati</taxon>
        <taxon>Bacillota</taxon>
        <taxon>Negativicutes</taxon>
        <taxon>Veillonellales</taxon>
        <taxon>Veillonellaceae</taxon>
        <taxon>Megasphaera</taxon>
    </lineage>
</organism>
<comment type="caution">
    <text evidence="10">The sequence shown here is derived from an EMBL/GenBank/DDBJ whole genome shotgun (WGS) entry which is preliminary data.</text>
</comment>
<evidence type="ECO:0000256" key="5">
    <source>
        <dbReference type="ARBA" id="ARBA00022989"/>
    </source>
</evidence>
<keyword evidence="11" id="KW-1185">Reference proteome</keyword>
<keyword evidence="6 8" id="KW-0472">Membrane</keyword>
<sequence length="313" mass="33620">MKRSHAELLLMTVIILRSTSYLCSKVGLDSLPPLELLAIRFSLAFVILAVIFRKRIGMTLTRQVLHNAVIMGGLLSACMSCELISLTMINSSTAAFLENTAVVWVLLLGALRHRRLPNKLTGACTLAIFCGIALLTLRGTAFQFSLGEGICLCASLFYAVWLLATNTLSRQSDPLVLGIVQFGVLACFTGIGAVLFETPVLPAQPIEWEVILVLTFVCTIFGFTFQPVAQRYTTAEKAGLFSALNPLVAAILGWLVLQEEMGLPQIAGSTLILTGIILLQTVGKEKEGTAKNTATPKLPKIGTAKVNGQPSGQ</sequence>
<dbReference type="GO" id="GO:0005886">
    <property type="term" value="C:plasma membrane"/>
    <property type="evidence" value="ECO:0007669"/>
    <property type="project" value="UniProtKB-SubCell"/>
</dbReference>
<dbReference type="PANTHER" id="PTHR42920:SF5">
    <property type="entry name" value="EAMA DOMAIN-CONTAINING PROTEIN"/>
    <property type="match status" value="1"/>
</dbReference>
<gene>
    <name evidence="10" type="ORF">HMPREF1250_0618</name>
</gene>
<dbReference type="Pfam" id="PF00892">
    <property type="entry name" value="EamA"/>
    <property type="match status" value="2"/>
</dbReference>
<feature type="transmembrane region" description="Helical" evidence="8">
    <location>
        <begin position="208"/>
        <end position="226"/>
    </location>
</feature>
<evidence type="ECO:0000256" key="8">
    <source>
        <dbReference type="SAM" id="Phobius"/>
    </source>
</evidence>
<dbReference type="OrthoDB" id="9804865at2"/>
<dbReference type="PANTHER" id="PTHR42920">
    <property type="entry name" value="OS03G0707200 PROTEIN-RELATED"/>
    <property type="match status" value="1"/>
</dbReference>
<protein>
    <submittedName>
        <fullName evidence="10">EamA-like transporter family protein</fullName>
    </submittedName>
</protein>
<accession>U7UP01</accession>
<feature type="transmembrane region" description="Helical" evidence="8">
    <location>
        <begin position="144"/>
        <end position="163"/>
    </location>
</feature>
<feature type="transmembrane region" description="Helical" evidence="8">
    <location>
        <begin position="92"/>
        <end position="111"/>
    </location>
</feature>
<evidence type="ECO:0000256" key="6">
    <source>
        <dbReference type="ARBA" id="ARBA00023136"/>
    </source>
</evidence>
<reference evidence="10 11" key="1">
    <citation type="submission" date="2013-09" db="EMBL/GenBank/DDBJ databases">
        <authorList>
            <person name="Durkin A.S."/>
            <person name="Haft D.R."/>
            <person name="McCorrison J."/>
            <person name="Torralba M."/>
            <person name="Gillis M."/>
            <person name="Haft D.H."/>
            <person name="Methe B."/>
            <person name="Sutton G."/>
            <person name="Nelson K.E."/>
        </authorList>
    </citation>
    <scope>NUCLEOTIDE SEQUENCE [LARGE SCALE GENOMIC DNA]</scope>
    <source>
        <strain evidence="10 11">BV3C16-1</strain>
    </source>
</reference>
<dbReference type="RefSeq" id="WP_023053188.1">
    <property type="nucleotide sequence ID" value="NZ_AWXA01000011.1"/>
</dbReference>
<evidence type="ECO:0000256" key="2">
    <source>
        <dbReference type="ARBA" id="ARBA00007362"/>
    </source>
</evidence>
<keyword evidence="5 8" id="KW-1133">Transmembrane helix</keyword>
<feature type="region of interest" description="Disordered" evidence="7">
    <location>
        <begin position="289"/>
        <end position="313"/>
    </location>
</feature>
<dbReference type="PATRIC" id="fig|1111454.3.peg.710"/>
<keyword evidence="3" id="KW-1003">Cell membrane</keyword>
<comment type="subcellular location">
    <subcellularLocation>
        <location evidence="1">Cell membrane</location>
        <topology evidence="1">Multi-pass membrane protein</topology>
    </subcellularLocation>
</comment>
<dbReference type="Proteomes" id="UP000017090">
    <property type="component" value="Unassembled WGS sequence"/>
</dbReference>
<evidence type="ECO:0000259" key="9">
    <source>
        <dbReference type="Pfam" id="PF00892"/>
    </source>
</evidence>
<feature type="transmembrane region" description="Helical" evidence="8">
    <location>
        <begin position="238"/>
        <end position="257"/>
    </location>
</feature>
<dbReference type="InterPro" id="IPR000620">
    <property type="entry name" value="EamA_dom"/>
</dbReference>
<name>U7UP01_9FIRM</name>
<dbReference type="AlphaFoldDB" id="U7UP01"/>
<evidence type="ECO:0000313" key="11">
    <source>
        <dbReference type="Proteomes" id="UP000017090"/>
    </source>
</evidence>
<evidence type="ECO:0000256" key="7">
    <source>
        <dbReference type="SAM" id="MobiDB-lite"/>
    </source>
</evidence>
<dbReference type="Gene3D" id="1.10.3730.20">
    <property type="match status" value="1"/>
</dbReference>
<dbReference type="InterPro" id="IPR051258">
    <property type="entry name" value="Diverse_Substrate_Transporter"/>
</dbReference>
<proteinExistence type="inferred from homology"/>
<evidence type="ECO:0000256" key="4">
    <source>
        <dbReference type="ARBA" id="ARBA00022692"/>
    </source>
</evidence>
<comment type="similarity">
    <text evidence="2">Belongs to the EamA transporter family.</text>
</comment>